<gene>
    <name evidence="1" type="ORF">HPB50_017312</name>
</gene>
<accession>A0ACB7TLG4</accession>
<proteinExistence type="predicted"/>
<reference evidence="1" key="1">
    <citation type="submission" date="2020-05" db="EMBL/GenBank/DDBJ databases">
        <title>Large-scale comparative analyses of tick genomes elucidate their genetic diversity and vector capacities.</title>
        <authorList>
            <person name="Jia N."/>
            <person name="Wang J."/>
            <person name="Shi W."/>
            <person name="Du L."/>
            <person name="Sun Y."/>
            <person name="Zhan W."/>
            <person name="Jiang J."/>
            <person name="Wang Q."/>
            <person name="Zhang B."/>
            <person name="Ji P."/>
            <person name="Sakyi L.B."/>
            <person name="Cui X."/>
            <person name="Yuan T."/>
            <person name="Jiang B."/>
            <person name="Yang W."/>
            <person name="Lam T.T.-Y."/>
            <person name="Chang Q."/>
            <person name="Ding S."/>
            <person name="Wang X."/>
            <person name="Zhu J."/>
            <person name="Ruan X."/>
            <person name="Zhao L."/>
            <person name="Wei J."/>
            <person name="Que T."/>
            <person name="Du C."/>
            <person name="Cheng J."/>
            <person name="Dai P."/>
            <person name="Han X."/>
            <person name="Huang E."/>
            <person name="Gao Y."/>
            <person name="Liu J."/>
            <person name="Shao H."/>
            <person name="Ye R."/>
            <person name="Li L."/>
            <person name="Wei W."/>
            <person name="Wang X."/>
            <person name="Wang C."/>
            <person name="Yang T."/>
            <person name="Huo Q."/>
            <person name="Li W."/>
            <person name="Guo W."/>
            <person name="Chen H."/>
            <person name="Zhou L."/>
            <person name="Ni X."/>
            <person name="Tian J."/>
            <person name="Zhou Y."/>
            <person name="Sheng Y."/>
            <person name="Liu T."/>
            <person name="Pan Y."/>
            <person name="Xia L."/>
            <person name="Li J."/>
            <person name="Zhao F."/>
            <person name="Cao W."/>
        </authorList>
    </citation>
    <scope>NUCLEOTIDE SEQUENCE</scope>
    <source>
        <strain evidence="1">Hyas-2018</strain>
    </source>
</reference>
<evidence type="ECO:0000313" key="2">
    <source>
        <dbReference type="Proteomes" id="UP000821845"/>
    </source>
</evidence>
<name>A0ACB7TLG4_HYAAI</name>
<organism evidence="1 2">
    <name type="scientific">Hyalomma asiaticum</name>
    <name type="common">Tick</name>
    <dbReference type="NCBI Taxonomy" id="266040"/>
    <lineage>
        <taxon>Eukaryota</taxon>
        <taxon>Metazoa</taxon>
        <taxon>Ecdysozoa</taxon>
        <taxon>Arthropoda</taxon>
        <taxon>Chelicerata</taxon>
        <taxon>Arachnida</taxon>
        <taxon>Acari</taxon>
        <taxon>Parasitiformes</taxon>
        <taxon>Ixodida</taxon>
        <taxon>Ixodoidea</taxon>
        <taxon>Ixodidae</taxon>
        <taxon>Hyalomminae</taxon>
        <taxon>Hyalomma</taxon>
    </lineage>
</organism>
<keyword evidence="2" id="KW-1185">Reference proteome</keyword>
<protein>
    <submittedName>
        <fullName evidence="1">Uncharacterized protein</fullName>
    </submittedName>
</protein>
<dbReference type="Proteomes" id="UP000821845">
    <property type="component" value="Chromosome 1"/>
</dbReference>
<dbReference type="EMBL" id="CM023481">
    <property type="protein sequence ID" value="KAH6947172.1"/>
    <property type="molecule type" value="Genomic_DNA"/>
</dbReference>
<comment type="caution">
    <text evidence="1">The sequence shown here is derived from an EMBL/GenBank/DDBJ whole genome shotgun (WGS) entry which is preliminary data.</text>
</comment>
<evidence type="ECO:0000313" key="1">
    <source>
        <dbReference type="EMBL" id="KAH6947172.1"/>
    </source>
</evidence>
<sequence>MLRNPFCFLVQVFGTLAAVWPVHGICASDGFHGHNLGDSVIGVSADGDVCGINDNTVPFDWVSALAPSAVTSHHMGLPSALKRVAPQDSFSGLGSSASETMLRNPFCFLVQVHNPSARSVGFAWVKLRKEGSDKVKRRQRRQTLHCCSQDQLCPPTPPAPALWPTKIPDAAYIYELLYFDRTGVPWEQLTNLGAGLSSTALEGRRAGEGAFGLPSSLVAEPPPLYIVPVHGGRGALSFVSLLLRVCISGRFPVIVHIAPRVGPDGCETQARNARAFGGGPSKARGACNDTRSGEGAVGTPRGTFVERHSPPEAWQAREGGGTGSNFRSRGVSHIIEPLA</sequence>